<evidence type="ECO:0008006" key="3">
    <source>
        <dbReference type="Google" id="ProtNLM"/>
    </source>
</evidence>
<evidence type="ECO:0000313" key="1">
    <source>
        <dbReference type="EMBL" id="ANP41935.1"/>
    </source>
</evidence>
<dbReference type="Pfam" id="PF04883">
    <property type="entry name" value="HK97-gp10_like"/>
    <property type="match status" value="1"/>
</dbReference>
<dbReference type="STRING" id="1265309.K529_014255"/>
<gene>
    <name evidence="1" type="ORF">K529_014255</name>
</gene>
<evidence type="ECO:0000313" key="2">
    <source>
        <dbReference type="Proteomes" id="UP000013243"/>
    </source>
</evidence>
<dbReference type="AlphaFoldDB" id="A0A1B1A5S9"/>
<dbReference type="OrthoDB" id="7585428at2"/>
<reference evidence="1 2" key="1">
    <citation type="journal article" date="2016" name="ISME J.">
        <title>Global occurrence and heterogeneity of the Roseobacter-clade species Ruegeria mobilis.</title>
        <authorList>
            <person name="Sonnenschein E."/>
            <person name="Gram L."/>
        </authorList>
    </citation>
    <scope>NUCLEOTIDE SEQUENCE [LARGE SCALE GENOMIC DNA]</scope>
    <source>
        <strain evidence="1 2">F1926</strain>
    </source>
</reference>
<accession>A0A1B1A5S9</accession>
<dbReference type="EMBL" id="CP015230">
    <property type="protein sequence ID" value="ANP41935.1"/>
    <property type="molecule type" value="Genomic_DNA"/>
</dbReference>
<dbReference type="Proteomes" id="UP000013243">
    <property type="component" value="Chromosome"/>
</dbReference>
<name>A0A1B1A5S9_9RHOB</name>
<dbReference type="InterPro" id="IPR010064">
    <property type="entry name" value="HK97-gp10_tail"/>
</dbReference>
<dbReference type="KEGG" id="rmb:K529_014255"/>
<dbReference type="RefSeq" id="WP_005636646.1">
    <property type="nucleotide sequence ID" value="NZ_CP015230.1"/>
</dbReference>
<protein>
    <recommendedName>
        <fullName evidence="3">HK97 gp10 family phage protein</fullName>
    </recommendedName>
</protein>
<organism evidence="1 2">
    <name type="scientific">Tritonibacter mobilis F1926</name>
    <dbReference type="NCBI Taxonomy" id="1265309"/>
    <lineage>
        <taxon>Bacteria</taxon>
        <taxon>Pseudomonadati</taxon>
        <taxon>Pseudomonadota</taxon>
        <taxon>Alphaproteobacteria</taxon>
        <taxon>Rhodobacterales</taxon>
        <taxon>Paracoccaceae</taxon>
        <taxon>Tritonibacter</taxon>
    </lineage>
</organism>
<sequence>MVFEMQVEGFSALEEELDALSKVAGKGVLRRALKTSAEPMAKLMRLAAPRGDGDLVESIAVSDKLSPHQRAQHRRMFRDDRAAVEMFVGAGPLPQAHNTEFGNEHQAPQPWARPAWDRDHQAMLKRLGEDLWAELSKAIARAERRAAKRM</sequence>
<proteinExistence type="predicted"/>
<dbReference type="GeneID" id="28251019"/>